<dbReference type="KEGG" id="crq:GCK72_022701"/>
<dbReference type="CTD" id="78777534"/>
<dbReference type="GeneID" id="78777534"/>
<evidence type="ECO:0000313" key="1">
    <source>
        <dbReference type="EMBL" id="KAF1746248.1"/>
    </source>
</evidence>
<sequence length="158" mass="18077">MELKQISITIDSWSALNLYPRVSACSLTCLIRRRSPLNSLIWKPFIEMSLKNDSRLTRNRAAVKWKTVPSYYLRFTNLGLNVNDTPYDLSVYKEFHQSEEVVDPIKNKKNEDVLYDLDPFGFRVPMNKTDVASGEHGGGIYLVLSALSIETPFTAQSR</sequence>
<gene>
    <name evidence="1" type="ORF">GCK72_022701</name>
</gene>
<protein>
    <submittedName>
        <fullName evidence="1">Uncharacterized protein</fullName>
    </submittedName>
</protein>
<evidence type="ECO:0000313" key="2">
    <source>
        <dbReference type="Proteomes" id="UP000483820"/>
    </source>
</evidence>
<dbReference type="EMBL" id="WUAV01000006">
    <property type="protein sequence ID" value="KAF1746248.1"/>
    <property type="molecule type" value="Genomic_DNA"/>
</dbReference>
<dbReference type="AlphaFoldDB" id="A0A6A5FUE9"/>
<comment type="caution">
    <text evidence="1">The sequence shown here is derived from an EMBL/GenBank/DDBJ whole genome shotgun (WGS) entry which is preliminary data.</text>
</comment>
<proteinExistence type="predicted"/>
<reference evidence="1 2" key="1">
    <citation type="submission" date="2019-12" db="EMBL/GenBank/DDBJ databases">
        <title>Chromosome-level assembly of the Caenorhabditis remanei genome.</title>
        <authorList>
            <person name="Teterina A.A."/>
            <person name="Willis J.H."/>
            <person name="Phillips P.C."/>
        </authorList>
    </citation>
    <scope>NUCLEOTIDE SEQUENCE [LARGE SCALE GENOMIC DNA]</scope>
    <source>
        <strain evidence="1 2">PX506</strain>
        <tissue evidence="1">Whole organism</tissue>
    </source>
</reference>
<dbReference type="RefSeq" id="XP_053578568.1">
    <property type="nucleotide sequence ID" value="XM_053735002.1"/>
</dbReference>
<name>A0A6A5FUE9_CAERE</name>
<accession>A0A6A5FUE9</accession>
<dbReference type="Proteomes" id="UP000483820">
    <property type="component" value="Chromosome X"/>
</dbReference>
<organism evidence="1 2">
    <name type="scientific">Caenorhabditis remanei</name>
    <name type="common">Caenorhabditis vulgaris</name>
    <dbReference type="NCBI Taxonomy" id="31234"/>
    <lineage>
        <taxon>Eukaryota</taxon>
        <taxon>Metazoa</taxon>
        <taxon>Ecdysozoa</taxon>
        <taxon>Nematoda</taxon>
        <taxon>Chromadorea</taxon>
        <taxon>Rhabditida</taxon>
        <taxon>Rhabditina</taxon>
        <taxon>Rhabditomorpha</taxon>
        <taxon>Rhabditoidea</taxon>
        <taxon>Rhabditidae</taxon>
        <taxon>Peloderinae</taxon>
        <taxon>Caenorhabditis</taxon>
    </lineage>
</organism>